<keyword evidence="5 6" id="KW-0472">Membrane</keyword>
<dbReference type="Pfam" id="PF07690">
    <property type="entry name" value="MFS_1"/>
    <property type="match status" value="1"/>
</dbReference>
<evidence type="ECO:0000313" key="9">
    <source>
        <dbReference type="Proteomes" id="UP000501452"/>
    </source>
</evidence>
<dbReference type="AlphaFoldDB" id="A0A6G8QF06"/>
<dbReference type="Gene3D" id="1.20.1250.20">
    <property type="entry name" value="MFS general substrate transporter like domains"/>
    <property type="match status" value="1"/>
</dbReference>
<dbReference type="InterPro" id="IPR020846">
    <property type="entry name" value="MFS_dom"/>
</dbReference>
<proteinExistence type="predicted"/>
<reference evidence="8 9" key="1">
    <citation type="submission" date="2019-10" db="EMBL/GenBank/DDBJ databases">
        <title>Rubrobacter sp nov SCSIO 52090 isolated from a deep-sea sediment in the South China Sea.</title>
        <authorList>
            <person name="Chen R.W."/>
        </authorList>
    </citation>
    <scope>NUCLEOTIDE SEQUENCE [LARGE SCALE GENOMIC DNA]</scope>
    <source>
        <strain evidence="8 9">SCSIO 52909</strain>
    </source>
</reference>
<keyword evidence="2" id="KW-1003">Cell membrane</keyword>
<keyword evidence="4 6" id="KW-1133">Transmembrane helix</keyword>
<dbReference type="GO" id="GO:0022857">
    <property type="term" value="F:transmembrane transporter activity"/>
    <property type="evidence" value="ECO:0007669"/>
    <property type="project" value="InterPro"/>
</dbReference>
<feature type="transmembrane region" description="Helical" evidence="6">
    <location>
        <begin position="254"/>
        <end position="273"/>
    </location>
</feature>
<evidence type="ECO:0000256" key="2">
    <source>
        <dbReference type="ARBA" id="ARBA00022475"/>
    </source>
</evidence>
<dbReference type="KEGG" id="rub:GBA63_04765"/>
<feature type="transmembrane region" description="Helical" evidence="6">
    <location>
        <begin position="150"/>
        <end position="169"/>
    </location>
</feature>
<sequence length="371" mass="37728">MTAAFLSTFDRFTIAPMLVTIAADLRVSLAGASVAASLYFLLYGLMQPVWGILSDRLGRVRVIRLALVLALVPGLLSAFAPNLAVLVVARALAGGLFAAVIPASLVYIGDTVPLGVRQRALANQLASSGVATGLATAGAGLAAYLGLWRLAFAVPVLASFVLGLLLARLPEPERENEERGALARIGLFLKNPWAVLVVLLALAEGGVILGFLTYLAPALEAGGYGAAVAGLAVGLFGVGTLIWTRATGRVTERFGKGGAILLGGALLAAGYAVGAASQGFSGIAVSAFLVGGGFSFMHPTLQNWATEVAPDARATVISFFAAALFVGSGISTVLAAPLAENGAFPLLFGLAATTALPLGLAGALARRRYAK</sequence>
<dbReference type="PANTHER" id="PTHR43124">
    <property type="entry name" value="PURINE EFFLUX PUMP PBUE"/>
    <property type="match status" value="1"/>
</dbReference>
<feature type="transmembrane region" description="Helical" evidence="6">
    <location>
        <begin position="221"/>
        <end position="242"/>
    </location>
</feature>
<dbReference type="InterPro" id="IPR050189">
    <property type="entry name" value="MFS_Efflux_Transporters"/>
</dbReference>
<dbReference type="InterPro" id="IPR036259">
    <property type="entry name" value="MFS_trans_sf"/>
</dbReference>
<evidence type="ECO:0000313" key="8">
    <source>
        <dbReference type="EMBL" id="QIN85033.1"/>
    </source>
</evidence>
<dbReference type="Proteomes" id="UP000501452">
    <property type="component" value="Chromosome"/>
</dbReference>
<feature type="transmembrane region" description="Helical" evidence="6">
    <location>
        <begin position="27"/>
        <end position="50"/>
    </location>
</feature>
<accession>A0A6G8QF06</accession>
<gene>
    <name evidence="8" type="ORF">GBA63_04765</name>
</gene>
<evidence type="ECO:0000256" key="6">
    <source>
        <dbReference type="SAM" id="Phobius"/>
    </source>
</evidence>
<dbReference type="GO" id="GO:0005886">
    <property type="term" value="C:plasma membrane"/>
    <property type="evidence" value="ECO:0007669"/>
    <property type="project" value="UniProtKB-SubCell"/>
</dbReference>
<keyword evidence="9" id="KW-1185">Reference proteome</keyword>
<dbReference type="SUPFAM" id="SSF103473">
    <property type="entry name" value="MFS general substrate transporter"/>
    <property type="match status" value="1"/>
</dbReference>
<dbReference type="InterPro" id="IPR011701">
    <property type="entry name" value="MFS"/>
</dbReference>
<evidence type="ECO:0000256" key="1">
    <source>
        <dbReference type="ARBA" id="ARBA00004651"/>
    </source>
</evidence>
<organism evidence="8 9">
    <name type="scientific">Rubrobacter tropicus</name>
    <dbReference type="NCBI Taxonomy" id="2653851"/>
    <lineage>
        <taxon>Bacteria</taxon>
        <taxon>Bacillati</taxon>
        <taxon>Actinomycetota</taxon>
        <taxon>Rubrobacteria</taxon>
        <taxon>Rubrobacterales</taxon>
        <taxon>Rubrobacteraceae</taxon>
        <taxon>Rubrobacter</taxon>
    </lineage>
</organism>
<feature type="transmembrane region" description="Helical" evidence="6">
    <location>
        <begin position="344"/>
        <end position="365"/>
    </location>
</feature>
<feature type="transmembrane region" description="Helical" evidence="6">
    <location>
        <begin position="120"/>
        <end position="144"/>
    </location>
</feature>
<dbReference type="EMBL" id="CP045119">
    <property type="protein sequence ID" value="QIN85033.1"/>
    <property type="molecule type" value="Genomic_DNA"/>
</dbReference>
<evidence type="ECO:0000256" key="3">
    <source>
        <dbReference type="ARBA" id="ARBA00022692"/>
    </source>
</evidence>
<feature type="transmembrane region" description="Helical" evidence="6">
    <location>
        <begin position="317"/>
        <end position="338"/>
    </location>
</feature>
<feature type="transmembrane region" description="Helical" evidence="6">
    <location>
        <begin position="87"/>
        <end position="108"/>
    </location>
</feature>
<name>A0A6G8QF06_9ACTN</name>
<dbReference type="PROSITE" id="PS50850">
    <property type="entry name" value="MFS"/>
    <property type="match status" value="1"/>
</dbReference>
<feature type="transmembrane region" description="Helical" evidence="6">
    <location>
        <begin position="279"/>
        <end position="297"/>
    </location>
</feature>
<comment type="subcellular location">
    <subcellularLocation>
        <location evidence="1">Cell membrane</location>
        <topology evidence="1">Multi-pass membrane protein</topology>
    </subcellularLocation>
</comment>
<evidence type="ECO:0000256" key="5">
    <source>
        <dbReference type="ARBA" id="ARBA00023136"/>
    </source>
</evidence>
<feature type="domain" description="Major facilitator superfamily (MFS) profile" evidence="7">
    <location>
        <begin position="1"/>
        <end position="369"/>
    </location>
</feature>
<protein>
    <submittedName>
        <fullName evidence="8">MFS transporter</fullName>
    </submittedName>
</protein>
<evidence type="ECO:0000256" key="4">
    <source>
        <dbReference type="ARBA" id="ARBA00022989"/>
    </source>
</evidence>
<dbReference type="PANTHER" id="PTHR43124:SF3">
    <property type="entry name" value="CHLORAMPHENICOL EFFLUX PUMP RV0191"/>
    <property type="match status" value="1"/>
</dbReference>
<feature type="transmembrane region" description="Helical" evidence="6">
    <location>
        <begin position="193"/>
        <end position="215"/>
    </location>
</feature>
<evidence type="ECO:0000259" key="7">
    <source>
        <dbReference type="PROSITE" id="PS50850"/>
    </source>
</evidence>
<keyword evidence="3 6" id="KW-0812">Transmembrane</keyword>
<feature type="transmembrane region" description="Helical" evidence="6">
    <location>
        <begin position="62"/>
        <end position="81"/>
    </location>
</feature>